<dbReference type="Proteomes" id="UP000297762">
    <property type="component" value="Unassembled WGS sequence"/>
</dbReference>
<dbReference type="SMART" id="SM01152">
    <property type="entry name" value="DUF167"/>
    <property type="match status" value="1"/>
</dbReference>
<gene>
    <name evidence="2" type="ORF">EHQ64_09585</name>
</gene>
<dbReference type="AlphaFoldDB" id="A0A4R9K8A0"/>
<protein>
    <submittedName>
        <fullName evidence="2">DUF167 domain-containing protein</fullName>
    </submittedName>
</protein>
<sequence length="76" mass="8375">MSVLKIEVRVKPNSKKPSLTKGEDGIWVVAVKEPATEGKANDAICRAIAEELDIAPSKVRIVKGEKSKRKLLEVYD</sequence>
<evidence type="ECO:0000313" key="2">
    <source>
        <dbReference type="EMBL" id="TGL61610.1"/>
    </source>
</evidence>
<dbReference type="SUPFAM" id="SSF69786">
    <property type="entry name" value="YggU-like"/>
    <property type="match status" value="1"/>
</dbReference>
<organism evidence="2 3">
    <name type="scientific">Leptospira sarikeiensis</name>
    <dbReference type="NCBI Taxonomy" id="2484943"/>
    <lineage>
        <taxon>Bacteria</taxon>
        <taxon>Pseudomonadati</taxon>
        <taxon>Spirochaetota</taxon>
        <taxon>Spirochaetia</taxon>
        <taxon>Leptospirales</taxon>
        <taxon>Leptospiraceae</taxon>
        <taxon>Leptospira</taxon>
    </lineage>
</organism>
<comment type="similarity">
    <text evidence="1">Belongs to the UPF0235 family.</text>
</comment>
<dbReference type="Pfam" id="PF02594">
    <property type="entry name" value="DUF167"/>
    <property type="match status" value="1"/>
</dbReference>
<dbReference type="RefSeq" id="WP_135649264.1">
    <property type="nucleotide sequence ID" value="NZ_RQGF01000025.1"/>
</dbReference>
<evidence type="ECO:0000313" key="3">
    <source>
        <dbReference type="Proteomes" id="UP000297762"/>
    </source>
</evidence>
<dbReference type="InterPro" id="IPR003746">
    <property type="entry name" value="DUF167"/>
</dbReference>
<dbReference type="EMBL" id="RQGF01000025">
    <property type="protein sequence ID" value="TGL61610.1"/>
    <property type="molecule type" value="Genomic_DNA"/>
</dbReference>
<comment type="caution">
    <text evidence="2">The sequence shown here is derived from an EMBL/GenBank/DDBJ whole genome shotgun (WGS) entry which is preliminary data.</text>
</comment>
<evidence type="ECO:0000256" key="1">
    <source>
        <dbReference type="ARBA" id="ARBA00010364"/>
    </source>
</evidence>
<keyword evidence="3" id="KW-1185">Reference proteome</keyword>
<proteinExistence type="inferred from homology"/>
<dbReference type="Gene3D" id="3.30.1200.10">
    <property type="entry name" value="YggU-like"/>
    <property type="match status" value="1"/>
</dbReference>
<dbReference type="GO" id="GO:0005737">
    <property type="term" value="C:cytoplasm"/>
    <property type="evidence" value="ECO:0007669"/>
    <property type="project" value="TreeGrafter"/>
</dbReference>
<reference evidence="2" key="1">
    <citation type="journal article" date="2019" name="PLoS Negl. Trop. Dis.">
        <title>Revisiting the worldwide diversity of Leptospira species in the environment.</title>
        <authorList>
            <person name="Vincent A.T."/>
            <person name="Schiettekatte O."/>
            <person name="Bourhy P."/>
            <person name="Veyrier F.J."/>
            <person name="Picardeau M."/>
        </authorList>
    </citation>
    <scope>NUCLEOTIDE SEQUENCE [LARGE SCALE GENOMIC DNA]</scope>
    <source>
        <strain evidence="2">201702455</strain>
    </source>
</reference>
<dbReference type="InterPro" id="IPR036591">
    <property type="entry name" value="YggU-like_sf"/>
</dbReference>
<dbReference type="NCBIfam" id="TIGR00251">
    <property type="entry name" value="DUF167 family protein"/>
    <property type="match status" value="1"/>
</dbReference>
<name>A0A4R9K8A0_9LEPT</name>
<dbReference type="PANTHER" id="PTHR13420:SF7">
    <property type="entry name" value="UPF0235 PROTEIN C15ORF40"/>
    <property type="match status" value="1"/>
</dbReference>
<dbReference type="PANTHER" id="PTHR13420">
    <property type="entry name" value="UPF0235 PROTEIN C15ORF40"/>
    <property type="match status" value="1"/>
</dbReference>
<accession>A0A4R9K8A0</accession>
<dbReference type="OrthoDB" id="9800587at2"/>